<dbReference type="GO" id="GO:0016787">
    <property type="term" value="F:hydrolase activity"/>
    <property type="evidence" value="ECO:0007669"/>
    <property type="project" value="UniProtKB-KW"/>
</dbReference>
<keyword evidence="7" id="KW-0347">Helicase</keyword>
<comment type="similarity">
    <text evidence="2">In the central section; belongs to the CRISPR-associated helicase Cas3 family.</text>
</comment>
<evidence type="ECO:0000256" key="5">
    <source>
        <dbReference type="ARBA" id="ARBA00022741"/>
    </source>
</evidence>
<dbReference type="PROSITE" id="PS51192">
    <property type="entry name" value="HELICASE_ATP_BIND_1"/>
    <property type="match status" value="1"/>
</dbReference>
<dbReference type="AlphaFoldDB" id="A0AAU8IJX8"/>
<evidence type="ECO:0000256" key="1">
    <source>
        <dbReference type="ARBA" id="ARBA00006847"/>
    </source>
</evidence>
<gene>
    <name evidence="13" type="primary">cas3</name>
    <name evidence="13" type="ORF">ABNN70_07535</name>
</gene>
<evidence type="ECO:0000256" key="4">
    <source>
        <dbReference type="ARBA" id="ARBA00022723"/>
    </source>
</evidence>
<evidence type="ECO:0000256" key="8">
    <source>
        <dbReference type="ARBA" id="ARBA00022840"/>
    </source>
</evidence>
<keyword evidence="6" id="KW-0378">Hydrolase</keyword>
<dbReference type="SMART" id="SM00490">
    <property type="entry name" value="HELICc"/>
    <property type="match status" value="1"/>
</dbReference>
<dbReference type="InterPro" id="IPR006474">
    <property type="entry name" value="Helicase_Cas3_CRISPR-ass_core"/>
</dbReference>
<dbReference type="SMART" id="SM00487">
    <property type="entry name" value="DEXDc"/>
    <property type="match status" value="1"/>
</dbReference>
<dbReference type="NCBIfam" id="TIGR01596">
    <property type="entry name" value="cas3_HD"/>
    <property type="match status" value="1"/>
</dbReference>
<dbReference type="EMBL" id="CP159510">
    <property type="protein sequence ID" value="XCJ18277.1"/>
    <property type="molecule type" value="Genomic_DNA"/>
</dbReference>
<feature type="domain" description="HD Cas3-type" evidence="12">
    <location>
        <begin position="15"/>
        <end position="210"/>
    </location>
</feature>
<dbReference type="Gene3D" id="1.10.3210.30">
    <property type="match status" value="1"/>
</dbReference>
<protein>
    <submittedName>
        <fullName evidence="13">CRISPR-associated helicase Cas3</fullName>
    </submittedName>
</protein>
<evidence type="ECO:0000259" key="11">
    <source>
        <dbReference type="PROSITE" id="PS51194"/>
    </source>
</evidence>
<dbReference type="CDD" id="cd17930">
    <property type="entry name" value="DEXHc_cas3"/>
    <property type="match status" value="1"/>
</dbReference>
<dbReference type="RefSeq" id="WP_353949338.1">
    <property type="nucleotide sequence ID" value="NZ_CP159510.1"/>
</dbReference>
<keyword evidence="8" id="KW-0067">ATP-binding</keyword>
<dbReference type="InterPro" id="IPR011545">
    <property type="entry name" value="DEAD/DEAH_box_helicase_dom"/>
</dbReference>
<dbReference type="InterPro" id="IPR001650">
    <property type="entry name" value="Helicase_C-like"/>
</dbReference>
<keyword evidence="9" id="KW-0051">Antiviral defense</keyword>
<dbReference type="InterPro" id="IPR027417">
    <property type="entry name" value="P-loop_NTPase"/>
</dbReference>
<dbReference type="InterPro" id="IPR014001">
    <property type="entry name" value="Helicase_ATP-bd"/>
</dbReference>
<evidence type="ECO:0000256" key="2">
    <source>
        <dbReference type="ARBA" id="ARBA00009046"/>
    </source>
</evidence>
<dbReference type="InterPro" id="IPR006483">
    <property type="entry name" value="CRISPR-assoc_Cas3_HD"/>
</dbReference>
<dbReference type="PROSITE" id="PS51194">
    <property type="entry name" value="HELICASE_CTER"/>
    <property type="match status" value="1"/>
</dbReference>
<dbReference type="GO" id="GO:0004518">
    <property type="term" value="F:nuclease activity"/>
    <property type="evidence" value="ECO:0007669"/>
    <property type="project" value="UniProtKB-KW"/>
</dbReference>
<evidence type="ECO:0000256" key="7">
    <source>
        <dbReference type="ARBA" id="ARBA00022806"/>
    </source>
</evidence>
<dbReference type="GO" id="GO:0005524">
    <property type="term" value="F:ATP binding"/>
    <property type="evidence" value="ECO:0007669"/>
    <property type="project" value="UniProtKB-KW"/>
</dbReference>
<proteinExistence type="inferred from homology"/>
<dbReference type="InterPro" id="IPR006674">
    <property type="entry name" value="HD_domain"/>
</dbReference>
<dbReference type="GO" id="GO:0051607">
    <property type="term" value="P:defense response to virus"/>
    <property type="evidence" value="ECO:0007669"/>
    <property type="project" value="UniProtKB-KW"/>
</dbReference>
<keyword evidence="3" id="KW-0540">Nuclease</keyword>
<evidence type="ECO:0000256" key="6">
    <source>
        <dbReference type="ARBA" id="ARBA00022801"/>
    </source>
</evidence>
<dbReference type="GO" id="GO:0004386">
    <property type="term" value="F:helicase activity"/>
    <property type="evidence" value="ECO:0007669"/>
    <property type="project" value="UniProtKB-KW"/>
</dbReference>
<dbReference type="Pfam" id="PF22590">
    <property type="entry name" value="Cas3-like_C_2"/>
    <property type="match status" value="1"/>
</dbReference>
<evidence type="ECO:0000256" key="3">
    <source>
        <dbReference type="ARBA" id="ARBA00022722"/>
    </source>
</evidence>
<feature type="domain" description="Helicase ATP-binding" evidence="10">
    <location>
        <begin position="268"/>
        <end position="460"/>
    </location>
</feature>
<keyword evidence="4" id="KW-0479">Metal-binding</keyword>
<dbReference type="Pfam" id="PF00270">
    <property type="entry name" value="DEAD"/>
    <property type="match status" value="1"/>
</dbReference>
<dbReference type="GO" id="GO:0003676">
    <property type="term" value="F:nucleic acid binding"/>
    <property type="evidence" value="ECO:0007669"/>
    <property type="project" value="InterPro"/>
</dbReference>
<reference evidence="13" key="1">
    <citation type="submission" date="2024-06" db="EMBL/GenBank/DDBJ databases">
        <authorList>
            <person name="Fan A."/>
            <person name="Zhang F.Y."/>
            <person name="Zhang L."/>
        </authorList>
    </citation>
    <scope>NUCLEOTIDE SEQUENCE</scope>
    <source>
        <strain evidence="13">Y61</strain>
    </source>
</reference>
<dbReference type="GO" id="GO:0046872">
    <property type="term" value="F:metal ion binding"/>
    <property type="evidence" value="ECO:0007669"/>
    <property type="project" value="UniProtKB-KW"/>
</dbReference>
<dbReference type="InterPro" id="IPR038257">
    <property type="entry name" value="CRISPR-assoc_Cas3_HD_sf"/>
</dbReference>
<evidence type="ECO:0000313" key="13">
    <source>
        <dbReference type="EMBL" id="XCJ18277.1"/>
    </source>
</evidence>
<keyword evidence="5" id="KW-0547">Nucleotide-binding</keyword>
<name>A0AAU8IJX8_9BACL</name>
<dbReference type="PANTHER" id="PTHR24031">
    <property type="entry name" value="RNA HELICASE"/>
    <property type="match status" value="1"/>
</dbReference>
<dbReference type="SUPFAM" id="SSF109604">
    <property type="entry name" value="HD-domain/PDEase-like"/>
    <property type="match status" value="1"/>
</dbReference>
<evidence type="ECO:0000259" key="10">
    <source>
        <dbReference type="PROSITE" id="PS51192"/>
    </source>
</evidence>
<accession>A0AAU8IJX8</accession>
<organism evidence="13">
    <name type="scientific">Sporolactobacillus sp. Y61</name>
    <dbReference type="NCBI Taxonomy" id="3160863"/>
    <lineage>
        <taxon>Bacteria</taxon>
        <taxon>Bacillati</taxon>
        <taxon>Bacillota</taxon>
        <taxon>Bacilli</taxon>
        <taxon>Bacillales</taxon>
        <taxon>Sporolactobacillaceae</taxon>
        <taxon>Sporolactobacillus</taxon>
    </lineage>
</organism>
<dbReference type="NCBIfam" id="TIGR01587">
    <property type="entry name" value="cas3_core"/>
    <property type="match status" value="1"/>
</dbReference>
<dbReference type="PROSITE" id="PS51643">
    <property type="entry name" value="HD_CAS3"/>
    <property type="match status" value="1"/>
</dbReference>
<sequence>MSLISRQFTAHYRRDDHKPQSVKDHLLKVRQLAEHYAKALKVSHIAGLAGMLHDVGKYTDAFQNYLYMVVFYPEEAPRRGSVDHASAGGKLLFEILHNANHKDVYSIILAEIVGNVIISHHSYLYDFLDPDLGSPYLKRVTKKEEDLPGYAKAVKIFYREIMSYDDLHNYIQAAVHELKLYIKNNPGNIMEKLTLLIRFIFSCLIDADRTNTREFEENNPISLPVERKILFQRYYRSLLNYLNKLNADQTSFSTINVLREKMSLQCDQFAENVPGTYTLSIPTGGGKTLASLRYALKHAQKYNKKQIIYVVPYTTIIEQNAQVIRQVLKDDEHILEHHSNLVIEDEQDSEMDEGKLSVREKLELAKDNWDCPIILTTMVQFLDTFYKRSSRDIRRLHHLTQAVIIFDEVQKVPIHCITLFNQSLNFLKTFGQSTILLCTATQPALDFVKHRLEVSSDGEIVGNLGHVSEAFRRVEIIDKSYHKTFNNEQLADFINQCLQKINSMLVILNTRTVVRNLYRILKDRVQPINLFHLSTSMCAAHRDKILSEIKECLKNGDKVICISTQLIEAGVDVSFECVIRSLAGLDSIAQAAGRCNRNGEYDGLRKVYIIDHSEEKLASPALKAIREGKSVTKKLLADLHRDPSKYEGNILSKSAMDWYFKNYFSLMRDELDFNVKQPQSTMVHLLYDDQNTGYAKAYSESYHHRLPLCLVSSLRTAADKFYVIKNATTSVIVPYGKGKEIIAQLSSERSIEDLGNILKRAQHYSVNMYEQEKIRLSQAKQLSFYLEGQIIVLNEASYSDEYGLDVEGESKHDPYVY</sequence>
<comment type="similarity">
    <text evidence="1">In the N-terminal section; belongs to the CRISPR-associated nuclease Cas3-HD family.</text>
</comment>
<dbReference type="Pfam" id="PF01966">
    <property type="entry name" value="HD"/>
    <property type="match status" value="1"/>
</dbReference>
<evidence type="ECO:0000259" key="12">
    <source>
        <dbReference type="PROSITE" id="PS51643"/>
    </source>
</evidence>
<feature type="domain" description="Helicase C-terminal" evidence="11">
    <location>
        <begin position="489"/>
        <end position="640"/>
    </location>
</feature>
<evidence type="ECO:0000256" key="9">
    <source>
        <dbReference type="ARBA" id="ARBA00023118"/>
    </source>
</evidence>
<dbReference type="InterPro" id="IPR054712">
    <property type="entry name" value="Cas3-like_dom"/>
</dbReference>
<dbReference type="Gene3D" id="3.40.50.300">
    <property type="entry name" value="P-loop containing nucleotide triphosphate hydrolases"/>
    <property type="match status" value="2"/>
</dbReference>
<dbReference type="SUPFAM" id="SSF52540">
    <property type="entry name" value="P-loop containing nucleoside triphosphate hydrolases"/>
    <property type="match status" value="1"/>
</dbReference>
<dbReference type="CDD" id="cd09641">
    <property type="entry name" value="Cas3''_I"/>
    <property type="match status" value="1"/>
</dbReference>